<feature type="chain" id="PRO_5038747403" description="DUF2599 domain-containing protein" evidence="2">
    <location>
        <begin position="31"/>
        <end position="271"/>
    </location>
</feature>
<dbReference type="Pfam" id="PF10783">
    <property type="entry name" value="DUF2599"/>
    <property type="match status" value="1"/>
</dbReference>
<dbReference type="HOGENOM" id="CLU_1084598_0_0_11"/>
<name>F8A4H9_CELGA</name>
<dbReference type="EMBL" id="CP002665">
    <property type="protein sequence ID" value="AEI13227.1"/>
    <property type="molecule type" value="Genomic_DNA"/>
</dbReference>
<dbReference type="STRING" id="593907.Celgi_2728"/>
<dbReference type="AlphaFoldDB" id="F8A4H9"/>
<feature type="signal peptide" evidence="2">
    <location>
        <begin position="1"/>
        <end position="30"/>
    </location>
</feature>
<dbReference type="Proteomes" id="UP000000485">
    <property type="component" value="Chromosome"/>
</dbReference>
<feature type="compositionally biased region" description="Low complexity" evidence="1">
    <location>
        <begin position="54"/>
        <end position="68"/>
    </location>
</feature>
<reference evidence="4" key="1">
    <citation type="submission" date="2011-04" db="EMBL/GenBank/DDBJ databases">
        <title>Complete sequence of Cellvibrio gilvus ATCC 13127.</title>
        <authorList>
            <person name="Lucas S."/>
            <person name="Han J."/>
            <person name="Lapidus A."/>
            <person name="Cheng J.-F."/>
            <person name="Goodwin L."/>
            <person name="Pitluck S."/>
            <person name="Peters L."/>
            <person name="Munk A."/>
            <person name="Detter J.C."/>
            <person name="Han C."/>
            <person name="Tapia R."/>
            <person name="Land M."/>
            <person name="Hauser L."/>
            <person name="Kyrpides N."/>
            <person name="Ivanova N."/>
            <person name="Ovchinnikova G."/>
            <person name="Pagani I."/>
            <person name="Mead D."/>
            <person name="Brumm P."/>
            <person name="Woyke T."/>
        </authorList>
    </citation>
    <scope>NUCLEOTIDE SEQUENCE [LARGE SCALE GENOMIC DNA]</scope>
    <source>
        <strain evidence="4">ATCC 13127 / NRRL B-14078</strain>
    </source>
</reference>
<accession>F8A4H9</accession>
<keyword evidence="2" id="KW-0732">Signal</keyword>
<proteinExistence type="predicted"/>
<dbReference type="PROSITE" id="PS51257">
    <property type="entry name" value="PROKAR_LIPOPROTEIN"/>
    <property type="match status" value="1"/>
</dbReference>
<evidence type="ECO:0000256" key="2">
    <source>
        <dbReference type="SAM" id="SignalP"/>
    </source>
</evidence>
<dbReference type="RefSeq" id="WP_013884744.1">
    <property type="nucleotide sequence ID" value="NC_015671.1"/>
</dbReference>
<evidence type="ECO:0008006" key="5">
    <source>
        <dbReference type="Google" id="ProtNLM"/>
    </source>
</evidence>
<organism evidence="3 4">
    <name type="scientific">Cellulomonas gilvus (strain ATCC 13127 / NRRL B-14078)</name>
    <name type="common">Cellvibrio gilvus</name>
    <dbReference type="NCBI Taxonomy" id="593907"/>
    <lineage>
        <taxon>Bacteria</taxon>
        <taxon>Bacillati</taxon>
        <taxon>Actinomycetota</taxon>
        <taxon>Actinomycetes</taxon>
        <taxon>Micrococcales</taxon>
        <taxon>Cellulomonadaceae</taxon>
        <taxon>Cellulomonas</taxon>
    </lineage>
</organism>
<protein>
    <recommendedName>
        <fullName evidence="5">DUF2599 domain-containing protein</fullName>
    </recommendedName>
</protein>
<evidence type="ECO:0000313" key="4">
    <source>
        <dbReference type="Proteomes" id="UP000000485"/>
    </source>
</evidence>
<feature type="compositionally biased region" description="Polar residues" evidence="1">
    <location>
        <begin position="42"/>
        <end position="53"/>
    </location>
</feature>
<dbReference type="eggNOG" id="ENOG5033526">
    <property type="taxonomic scope" value="Bacteria"/>
</dbReference>
<evidence type="ECO:0000256" key="1">
    <source>
        <dbReference type="SAM" id="MobiDB-lite"/>
    </source>
</evidence>
<feature type="region of interest" description="Disordered" evidence="1">
    <location>
        <begin position="33"/>
        <end position="68"/>
    </location>
</feature>
<keyword evidence="4" id="KW-1185">Reference proteome</keyword>
<sequence length="271" mass="27606" precursor="true">MSGGARRTARRAPRAVAVACLAVLAMGGCATGTTETAEATPSAPSRPTATSDGPSPRASASPDPAARRAQVLRDGVAFTSGDVALVALAPPGTTATPDEDAPADDVRWTVEPQDPADDALVLTLAAPAGLELDVQLDDSVVVRGAEGPVAGLVVRGGDVRRAGQVLEVRADGRATVWLASRTVAALAWGEREGGRSLAVTPSDWARVGGLAAHELVPVQLAAAEPDAGTATMRGQLACHQLGAPDKATWNLEPWRPAVDALEMIAARCNPT</sequence>
<dbReference type="KEGG" id="cga:Celgi_2728"/>
<gene>
    <name evidence="3" type="ordered locus">Celgi_2728</name>
</gene>
<dbReference type="InterPro" id="IPR019719">
    <property type="entry name" value="DUF2599"/>
</dbReference>
<evidence type="ECO:0000313" key="3">
    <source>
        <dbReference type="EMBL" id="AEI13227.1"/>
    </source>
</evidence>